<dbReference type="Pfam" id="PF00646">
    <property type="entry name" value="F-box"/>
    <property type="match status" value="1"/>
</dbReference>
<dbReference type="Gene3D" id="3.80.10.10">
    <property type="entry name" value="Ribonuclease Inhibitor"/>
    <property type="match status" value="1"/>
</dbReference>
<dbReference type="PROSITE" id="PS50181">
    <property type="entry name" value="FBOX"/>
    <property type="match status" value="1"/>
</dbReference>
<accession>A0ABD1U9L5</accession>
<reference evidence="3" key="1">
    <citation type="submission" date="2024-07" db="EMBL/GenBank/DDBJ databases">
        <title>Two chromosome-level genome assemblies of Korean endemic species Abeliophyllum distichum and Forsythia ovata (Oleaceae).</title>
        <authorList>
            <person name="Jang H."/>
        </authorList>
    </citation>
    <scope>NUCLEOTIDE SEQUENCE [LARGE SCALE GENOMIC DNA]</scope>
</reference>
<name>A0ABD1U9L5_9LAMI</name>
<dbReference type="PANTHER" id="PTHR31900">
    <property type="entry name" value="F-BOX/RNI SUPERFAMILY PROTEIN-RELATED"/>
    <property type="match status" value="1"/>
</dbReference>
<protein>
    <submittedName>
        <fullName evidence="2">F-box/FBD/LRR-repeat protein</fullName>
    </submittedName>
</protein>
<evidence type="ECO:0000313" key="2">
    <source>
        <dbReference type="EMBL" id="KAL2521711.1"/>
    </source>
</evidence>
<dbReference type="InterPro" id="IPR036047">
    <property type="entry name" value="F-box-like_dom_sf"/>
</dbReference>
<sequence>MKGRFFSFAGHASPLINFGYSFRERIANTMSSKSKSGNVEVEGDQISCLPDAILSHILSLIPLKSAVQTSILSKRWTNLWTSITNIEFEEEVVNATRYMVDSILSRCTSKQIERFSLVVNVDVDFEHVKAWVNDAVSRNVRELRLKRSIMPQCIFTCKTLTVLELVSDILFHKNNIPTSFDLPNLKSLRTCLLYPKVLANKLFSSCPILEDLTIEGTVRSGTIFNISCPLLKTLKMELHALDFEGLKCKFVINAPDVKYLELIDMSTAEYVVENLNSVVEAKMEIVHGSTDEIFVNHTVGLLWEFSTLKSLSLDEVFLAVLNSAQRRDLPTFHNMIRVELFANYYTDQRMIACLLNVCPILEVLILHEGSDQSYLPEQTNLLSDLEIVPECLLSCVKVIELEGLEGNSYEMEMVKYLLANARVLKYLTIKSWTTAPELDFEIFKQLVELPKGQESSRELRNNHCVLRYAHKAIMLPVKKVRVQSRKKVPDEDVEVNKKLIKFQQKNFKEDTRFGAEKIALFKPKIGRNHASKVIV</sequence>
<feature type="domain" description="F-box" evidence="1">
    <location>
        <begin position="43"/>
        <end position="91"/>
    </location>
</feature>
<dbReference type="InterPro" id="IPR053781">
    <property type="entry name" value="F-box_AtFBL13-like"/>
</dbReference>
<dbReference type="InterPro" id="IPR050232">
    <property type="entry name" value="FBL13/AtMIF1-like"/>
</dbReference>
<dbReference type="InterPro" id="IPR032675">
    <property type="entry name" value="LRR_dom_sf"/>
</dbReference>
<organism evidence="2 3">
    <name type="scientific">Forsythia ovata</name>
    <dbReference type="NCBI Taxonomy" id="205694"/>
    <lineage>
        <taxon>Eukaryota</taxon>
        <taxon>Viridiplantae</taxon>
        <taxon>Streptophyta</taxon>
        <taxon>Embryophyta</taxon>
        <taxon>Tracheophyta</taxon>
        <taxon>Spermatophyta</taxon>
        <taxon>Magnoliopsida</taxon>
        <taxon>eudicotyledons</taxon>
        <taxon>Gunneridae</taxon>
        <taxon>Pentapetalae</taxon>
        <taxon>asterids</taxon>
        <taxon>lamiids</taxon>
        <taxon>Lamiales</taxon>
        <taxon>Oleaceae</taxon>
        <taxon>Forsythieae</taxon>
        <taxon>Forsythia</taxon>
    </lineage>
</organism>
<dbReference type="SUPFAM" id="SSF81383">
    <property type="entry name" value="F-box domain"/>
    <property type="match status" value="1"/>
</dbReference>
<dbReference type="InterPro" id="IPR006566">
    <property type="entry name" value="FBD"/>
</dbReference>
<dbReference type="SUPFAM" id="SSF52047">
    <property type="entry name" value="RNI-like"/>
    <property type="match status" value="1"/>
</dbReference>
<dbReference type="AlphaFoldDB" id="A0ABD1U9L5"/>
<comment type="caution">
    <text evidence="2">The sequence shown here is derived from an EMBL/GenBank/DDBJ whole genome shotgun (WGS) entry which is preliminary data.</text>
</comment>
<dbReference type="CDD" id="cd22160">
    <property type="entry name" value="F-box_AtFBL13-like"/>
    <property type="match status" value="1"/>
</dbReference>
<gene>
    <name evidence="2" type="ORF">Fot_25634</name>
</gene>
<dbReference type="PANTHER" id="PTHR31900:SF34">
    <property type="entry name" value="EMB|CAB62440.1-RELATED"/>
    <property type="match status" value="1"/>
</dbReference>
<dbReference type="Proteomes" id="UP001604277">
    <property type="component" value="Unassembled WGS sequence"/>
</dbReference>
<proteinExistence type="predicted"/>
<dbReference type="EMBL" id="JBFOLJ010000007">
    <property type="protein sequence ID" value="KAL2521711.1"/>
    <property type="molecule type" value="Genomic_DNA"/>
</dbReference>
<dbReference type="InterPro" id="IPR055411">
    <property type="entry name" value="LRR_FXL15/At3g58940/PEG3-like"/>
</dbReference>
<evidence type="ECO:0000313" key="3">
    <source>
        <dbReference type="Proteomes" id="UP001604277"/>
    </source>
</evidence>
<evidence type="ECO:0000259" key="1">
    <source>
        <dbReference type="PROSITE" id="PS50181"/>
    </source>
</evidence>
<dbReference type="InterPro" id="IPR001810">
    <property type="entry name" value="F-box_dom"/>
</dbReference>
<dbReference type="Pfam" id="PF24758">
    <property type="entry name" value="LRR_At5g56370"/>
    <property type="match status" value="1"/>
</dbReference>
<dbReference type="SMART" id="SM00579">
    <property type="entry name" value="FBD"/>
    <property type="match status" value="1"/>
</dbReference>
<keyword evidence="3" id="KW-1185">Reference proteome</keyword>
<dbReference type="Pfam" id="PF08387">
    <property type="entry name" value="FBD"/>
    <property type="match status" value="1"/>
</dbReference>